<gene>
    <name evidence="1" type="ORF">CTRU02_202379</name>
</gene>
<keyword evidence="2" id="KW-1185">Reference proteome</keyword>
<protein>
    <submittedName>
        <fullName evidence="1">Uncharacterized protein</fullName>
    </submittedName>
</protein>
<reference evidence="1 2" key="1">
    <citation type="journal article" date="2020" name="Phytopathology">
        <title>Genome Sequence Resources of Colletotrichum truncatum, C. plurivorum, C. musicola, and C. sojae: Four Species Pathogenic to Soybean (Glycine max).</title>
        <authorList>
            <person name="Rogerio F."/>
            <person name="Boufleur T.R."/>
            <person name="Ciampi-Guillardi M."/>
            <person name="Sukno S.A."/>
            <person name="Thon M.R."/>
            <person name="Massola Junior N.S."/>
            <person name="Baroncelli R."/>
        </authorList>
    </citation>
    <scope>NUCLEOTIDE SEQUENCE [LARGE SCALE GENOMIC DNA]</scope>
    <source>
        <strain evidence="1 2">CMES1059</strain>
    </source>
</reference>
<dbReference type="Proteomes" id="UP000805649">
    <property type="component" value="Unassembled WGS sequence"/>
</dbReference>
<comment type="caution">
    <text evidence="1">The sequence shown here is derived from an EMBL/GenBank/DDBJ whole genome shotgun (WGS) entry which is preliminary data.</text>
</comment>
<organism evidence="1 2">
    <name type="scientific">Colletotrichum truncatum</name>
    <name type="common">Anthracnose fungus</name>
    <name type="synonym">Colletotrichum capsici</name>
    <dbReference type="NCBI Taxonomy" id="5467"/>
    <lineage>
        <taxon>Eukaryota</taxon>
        <taxon>Fungi</taxon>
        <taxon>Dikarya</taxon>
        <taxon>Ascomycota</taxon>
        <taxon>Pezizomycotina</taxon>
        <taxon>Sordariomycetes</taxon>
        <taxon>Hypocreomycetidae</taxon>
        <taxon>Glomerellales</taxon>
        <taxon>Glomerellaceae</taxon>
        <taxon>Colletotrichum</taxon>
        <taxon>Colletotrichum truncatum species complex</taxon>
    </lineage>
</organism>
<proteinExistence type="predicted"/>
<sequence length="320" mass="36312">MDQPTNTISTPHLNVKGAITTSSKEPAEIQSNRLPHRKDSVTMFPNHQVSDSRSIPKRGRTTPVGNISLDTRVKPAWSVFTSPGSFEQLYNEKAYLTASLRGQGERTIELMRRLSIFQEKIDHSLSSEERRKARKKAYLLKSKITEATAQEKAITLRLCDIGSELSIRERWMRVQNETYERSHCWWPVDSAVTGYISSPSSLASVLSTPWDVSSPVLFPVGYYPVYNPLQMMPPCPSPEPYVMENPLVPESWVDIEMCEAPVDILGNYGLEFCLDSRKMPDCVSDEEAGGMDDTEGQNRKRRRRMSLPPLRCLWPGLQDM</sequence>
<evidence type="ECO:0000313" key="2">
    <source>
        <dbReference type="Proteomes" id="UP000805649"/>
    </source>
</evidence>
<name>A0ACC3ZK39_COLTU</name>
<accession>A0ACC3ZK39</accession>
<dbReference type="EMBL" id="VUJX02000001">
    <property type="protein sequence ID" value="KAL0944492.1"/>
    <property type="molecule type" value="Genomic_DNA"/>
</dbReference>
<evidence type="ECO:0000313" key="1">
    <source>
        <dbReference type="EMBL" id="KAL0944492.1"/>
    </source>
</evidence>